<evidence type="ECO:0000256" key="1">
    <source>
        <dbReference type="ARBA" id="ARBA00023015"/>
    </source>
</evidence>
<evidence type="ECO:0000259" key="5">
    <source>
        <dbReference type="PROSITE" id="PS50977"/>
    </source>
</evidence>
<name>A0A2R7Z1A6_9ACTN</name>
<protein>
    <submittedName>
        <fullName evidence="6">TetR/AcrR family transcriptional regulator</fullName>
    </submittedName>
</protein>
<dbReference type="PROSITE" id="PS50977">
    <property type="entry name" value="HTH_TETR_2"/>
    <property type="match status" value="1"/>
</dbReference>
<dbReference type="PANTHER" id="PTHR30055">
    <property type="entry name" value="HTH-TYPE TRANSCRIPTIONAL REGULATOR RUTR"/>
    <property type="match status" value="1"/>
</dbReference>
<reference evidence="6 7" key="1">
    <citation type="submission" date="2018-03" db="EMBL/GenBank/DDBJ databases">
        <authorList>
            <person name="Keele B.F."/>
        </authorList>
    </citation>
    <scope>NUCLEOTIDE SEQUENCE [LARGE SCALE GENOMIC DNA]</scope>
    <source>
        <strain evidence="6 7">IB-3</strain>
    </source>
</reference>
<dbReference type="InterPro" id="IPR001647">
    <property type="entry name" value="HTH_TetR"/>
</dbReference>
<gene>
    <name evidence="6" type="ORF">C7S10_01235</name>
</gene>
<dbReference type="Proteomes" id="UP000244867">
    <property type="component" value="Unassembled WGS sequence"/>
</dbReference>
<feature type="domain" description="HTH tetR-type" evidence="5">
    <location>
        <begin position="13"/>
        <end position="73"/>
    </location>
</feature>
<evidence type="ECO:0000256" key="2">
    <source>
        <dbReference type="ARBA" id="ARBA00023125"/>
    </source>
</evidence>
<dbReference type="Gene3D" id="1.10.357.10">
    <property type="entry name" value="Tetracycline Repressor, domain 2"/>
    <property type="match status" value="1"/>
</dbReference>
<dbReference type="Pfam" id="PF00440">
    <property type="entry name" value="TetR_N"/>
    <property type="match status" value="1"/>
</dbReference>
<dbReference type="PANTHER" id="PTHR30055:SF174">
    <property type="entry name" value="TRANSCRIPTIONAL REGULATORY PROTEIN (PROBABLY TETR-FAMILY)-RELATED"/>
    <property type="match status" value="1"/>
</dbReference>
<dbReference type="EMBL" id="PYXZ01000001">
    <property type="protein sequence ID" value="PUA82402.1"/>
    <property type="molecule type" value="Genomic_DNA"/>
</dbReference>
<dbReference type="AlphaFoldDB" id="A0A2R7Z1A6"/>
<dbReference type="SUPFAM" id="SSF46689">
    <property type="entry name" value="Homeodomain-like"/>
    <property type="match status" value="1"/>
</dbReference>
<accession>A0A2R7Z1A6</accession>
<dbReference type="OrthoDB" id="8479950at2"/>
<evidence type="ECO:0000313" key="6">
    <source>
        <dbReference type="EMBL" id="PUA82402.1"/>
    </source>
</evidence>
<organism evidence="6 7">
    <name type="scientific">Nocardioides currus</name>
    <dbReference type="NCBI Taxonomy" id="2133958"/>
    <lineage>
        <taxon>Bacteria</taxon>
        <taxon>Bacillati</taxon>
        <taxon>Actinomycetota</taxon>
        <taxon>Actinomycetes</taxon>
        <taxon>Propionibacteriales</taxon>
        <taxon>Nocardioidaceae</taxon>
        <taxon>Nocardioides</taxon>
    </lineage>
</organism>
<proteinExistence type="predicted"/>
<keyword evidence="3" id="KW-0804">Transcription</keyword>
<keyword evidence="2 4" id="KW-0238">DNA-binding</keyword>
<dbReference type="PRINTS" id="PR00455">
    <property type="entry name" value="HTHTETR"/>
</dbReference>
<evidence type="ECO:0000256" key="4">
    <source>
        <dbReference type="PROSITE-ProRule" id="PRU00335"/>
    </source>
</evidence>
<dbReference type="GO" id="GO:0000976">
    <property type="term" value="F:transcription cis-regulatory region binding"/>
    <property type="evidence" value="ECO:0007669"/>
    <property type="project" value="TreeGrafter"/>
</dbReference>
<comment type="caution">
    <text evidence="6">The sequence shown here is derived from an EMBL/GenBank/DDBJ whole genome shotgun (WGS) entry which is preliminary data.</text>
</comment>
<dbReference type="InterPro" id="IPR050109">
    <property type="entry name" value="HTH-type_TetR-like_transc_reg"/>
</dbReference>
<feature type="DNA-binding region" description="H-T-H motif" evidence="4">
    <location>
        <begin position="36"/>
        <end position="55"/>
    </location>
</feature>
<dbReference type="Pfam" id="PF21943">
    <property type="entry name" value="TetR_C_46"/>
    <property type="match status" value="1"/>
</dbReference>
<sequence>MTTPTSRTRLSPQARRAQLLELGARLFATRSVEEISIDVLAEEAGVSRGLLYHYFGSKQDFRLAVIRHAVEHLVEQTAPPAEGEPLERLLTSLGVYVDYVLDNLTLYRSLVRAAAGGTDELRALHDEGRFALTDRIFREDAQGEILTDTPQARLVVRGWSAMAEEMVLTWADDPSVMTRDELLSVLALSLPALVDLT</sequence>
<dbReference type="InterPro" id="IPR009057">
    <property type="entry name" value="Homeodomain-like_sf"/>
</dbReference>
<evidence type="ECO:0000313" key="7">
    <source>
        <dbReference type="Proteomes" id="UP000244867"/>
    </source>
</evidence>
<dbReference type="InterPro" id="IPR054129">
    <property type="entry name" value="DesT_TetR_C"/>
</dbReference>
<keyword evidence="7" id="KW-1185">Reference proteome</keyword>
<evidence type="ECO:0000256" key="3">
    <source>
        <dbReference type="ARBA" id="ARBA00023163"/>
    </source>
</evidence>
<dbReference type="RefSeq" id="WP_108342589.1">
    <property type="nucleotide sequence ID" value="NZ_PYXZ01000001.1"/>
</dbReference>
<keyword evidence="1" id="KW-0805">Transcription regulation</keyword>
<dbReference type="GO" id="GO:0003700">
    <property type="term" value="F:DNA-binding transcription factor activity"/>
    <property type="evidence" value="ECO:0007669"/>
    <property type="project" value="TreeGrafter"/>
</dbReference>